<organism evidence="4 5">
    <name type="scientific">Oryctes borbonicus</name>
    <dbReference type="NCBI Taxonomy" id="1629725"/>
    <lineage>
        <taxon>Eukaryota</taxon>
        <taxon>Metazoa</taxon>
        <taxon>Ecdysozoa</taxon>
        <taxon>Arthropoda</taxon>
        <taxon>Hexapoda</taxon>
        <taxon>Insecta</taxon>
        <taxon>Pterygota</taxon>
        <taxon>Neoptera</taxon>
        <taxon>Endopterygota</taxon>
        <taxon>Coleoptera</taxon>
        <taxon>Polyphaga</taxon>
        <taxon>Scarabaeiformia</taxon>
        <taxon>Scarabaeidae</taxon>
        <taxon>Dynastinae</taxon>
        <taxon>Oryctes</taxon>
    </lineage>
</organism>
<reference evidence="4 5" key="1">
    <citation type="submission" date="2015-09" db="EMBL/GenBank/DDBJ databases">
        <title>Draft genome of the scarab beetle Oryctes borbonicus.</title>
        <authorList>
            <person name="Meyer J.M."/>
            <person name="Markov G.V."/>
            <person name="Baskaran P."/>
            <person name="Herrmann M."/>
            <person name="Sommer R.J."/>
            <person name="Roedelsperger C."/>
        </authorList>
    </citation>
    <scope>NUCLEOTIDE SEQUENCE [LARGE SCALE GENOMIC DNA]</scope>
    <source>
        <strain evidence="4">OB123</strain>
        <tissue evidence="4">Whole animal</tissue>
    </source>
</reference>
<dbReference type="OrthoDB" id="952271at2759"/>
<evidence type="ECO:0000313" key="5">
    <source>
        <dbReference type="Proteomes" id="UP000051574"/>
    </source>
</evidence>
<dbReference type="Proteomes" id="UP000051574">
    <property type="component" value="Unassembled WGS sequence"/>
</dbReference>
<evidence type="ECO:0000259" key="3">
    <source>
        <dbReference type="Pfam" id="PF16187"/>
    </source>
</evidence>
<protein>
    <submittedName>
        <fullName evidence="4">Peptidase</fullName>
    </submittedName>
</protein>
<dbReference type="PANTHER" id="PTHR43690">
    <property type="entry name" value="NARDILYSIN"/>
    <property type="match status" value="1"/>
</dbReference>
<dbReference type="SUPFAM" id="SSF63411">
    <property type="entry name" value="LuxS/MPP-like metallohydrolase"/>
    <property type="match status" value="2"/>
</dbReference>
<sequence>ACLADMFINLLGVQLTEEIYPATAAELNYSISVGDKGIIIKVDGYNEKLPTLLNLILTYFKKVSANLTKDIFEAVKDKLTKVYHNKFLKPFDLAKDIRLSILLNNYWTAVDKHAAMFKLTFDMMKGFSNKLVKSFYILGLIQGNVDKETAIITSKMIADVLKCEPLLPENFPKIQVHELPNGEYCCRTMSFNENDSNSIIVNYYQSDRFTMRNNVILELLMMYIEEPLFDILRTKEQLGYHVY</sequence>
<accession>A0A0T6BAH4</accession>
<keyword evidence="1" id="KW-0479">Metal-binding</keyword>
<feature type="domain" description="Peptidase M16 C-terminal" evidence="2">
    <location>
        <begin position="118"/>
        <end position="243"/>
    </location>
</feature>
<proteinExistence type="predicted"/>
<dbReference type="PANTHER" id="PTHR43690:SF18">
    <property type="entry name" value="INSULIN-DEGRADING ENZYME-RELATED"/>
    <property type="match status" value="1"/>
</dbReference>
<dbReference type="InterPro" id="IPR050626">
    <property type="entry name" value="Peptidase_M16"/>
</dbReference>
<dbReference type="Pfam" id="PF05193">
    <property type="entry name" value="Peptidase_M16_C"/>
    <property type="match status" value="1"/>
</dbReference>
<dbReference type="InterPro" id="IPR032632">
    <property type="entry name" value="Peptidase_M16_M"/>
</dbReference>
<evidence type="ECO:0000259" key="2">
    <source>
        <dbReference type="Pfam" id="PF05193"/>
    </source>
</evidence>
<feature type="domain" description="Peptidase M16 middle/third" evidence="3">
    <location>
        <begin position="2"/>
        <end position="114"/>
    </location>
</feature>
<dbReference type="InterPro" id="IPR011249">
    <property type="entry name" value="Metalloenz_LuxS/M16"/>
</dbReference>
<evidence type="ECO:0000256" key="1">
    <source>
        <dbReference type="ARBA" id="ARBA00022723"/>
    </source>
</evidence>
<comment type="caution">
    <text evidence="4">The sequence shown here is derived from an EMBL/GenBank/DDBJ whole genome shotgun (WGS) entry which is preliminary data.</text>
</comment>
<dbReference type="GO" id="GO:0046872">
    <property type="term" value="F:metal ion binding"/>
    <property type="evidence" value="ECO:0007669"/>
    <property type="project" value="UniProtKB-KW"/>
</dbReference>
<keyword evidence="5" id="KW-1185">Reference proteome</keyword>
<name>A0A0T6BAH4_9SCAR</name>
<gene>
    <name evidence="4" type="ORF">AMK59_359</name>
</gene>
<dbReference type="InterPro" id="IPR007863">
    <property type="entry name" value="Peptidase_M16_C"/>
</dbReference>
<feature type="non-terminal residue" evidence="4">
    <location>
        <position position="243"/>
    </location>
</feature>
<feature type="non-terminal residue" evidence="4">
    <location>
        <position position="1"/>
    </location>
</feature>
<dbReference type="Pfam" id="PF16187">
    <property type="entry name" value="Peptidase_M16_M"/>
    <property type="match status" value="1"/>
</dbReference>
<dbReference type="EMBL" id="LJIG01002598">
    <property type="protein sequence ID" value="KRT84342.1"/>
    <property type="molecule type" value="Genomic_DNA"/>
</dbReference>
<evidence type="ECO:0000313" key="4">
    <source>
        <dbReference type="EMBL" id="KRT84342.1"/>
    </source>
</evidence>
<dbReference type="AlphaFoldDB" id="A0A0T6BAH4"/>
<dbReference type="Gene3D" id="3.30.830.10">
    <property type="entry name" value="Metalloenzyme, LuxS/M16 peptidase-like"/>
    <property type="match status" value="2"/>
</dbReference>